<dbReference type="FunFam" id="1.20.1250.20:FF:000197">
    <property type="entry name" value="Siderophore iron transporter 1"/>
    <property type="match status" value="1"/>
</dbReference>
<keyword evidence="7 9" id="KW-0472">Membrane</keyword>
<dbReference type="InterPro" id="IPR036259">
    <property type="entry name" value="MFS_trans_sf"/>
</dbReference>
<proteinExistence type="inferred from homology"/>
<evidence type="ECO:0000313" key="11">
    <source>
        <dbReference type="EMBL" id="TVY83694.1"/>
    </source>
</evidence>
<feature type="transmembrane region" description="Helical" evidence="9">
    <location>
        <begin position="160"/>
        <end position="186"/>
    </location>
</feature>
<dbReference type="AlphaFoldDB" id="A0A8T9CIV7"/>
<protein>
    <submittedName>
        <fullName evidence="11">Siderophore iron transporter mirC</fullName>
    </submittedName>
</protein>
<feature type="transmembrane region" description="Helical" evidence="9">
    <location>
        <begin position="462"/>
        <end position="482"/>
    </location>
</feature>
<evidence type="ECO:0000256" key="1">
    <source>
        <dbReference type="ARBA" id="ARBA00004141"/>
    </source>
</evidence>
<feature type="transmembrane region" description="Helical" evidence="9">
    <location>
        <begin position="245"/>
        <end position="265"/>
    </location>
</feature>
<comment type="caution">
    <text evidence="11">The sequence shown here is derived from an EMBL/GenBank/DDBJ whole genome shotgun (WGS) entry which is preliminary data.</text>
</comment>
<dbReference type="OrthoDB" id="2241241at2759"/>
<dbReference type="PANTHER" id="PTHR23501:SF87">
    <property type="entry name" value="SIDEROPHORE IRON TRANSPORTER 2"/>
    <property type="match status" value="1"/>
</dbReference>
<dbReference type="Pfam" id="PF07690">
    <property type="entry name" value="MFS_1"/>
    <property type="match status" value="1"/>
</dbReference>
<feature type="transmembrane region" description="Helical" evidence="9">
    <location>
        <begin position="576"/>
        <end position="595"/>
    </location>
</feature>
<feature type="transmembrane region" description="Helical" evidence="9">
    <location>
        <begin position="369"/>
        <end position="386"/>
    </location>
</feature>
<feature type="region of interest" description="Disordered" evidence="8">
    <location>
        <begin position="1"/>
        <end position="20"/>
    </location>
</feature>
<evidence type="ECO:0000256" key="8">
    <source>
        <dbReference type="SAM" id="MobiDB-lite"/>
    </source>
</evidence>
<feature type="transmembrane region" description="Helical" evidence="9">
    <location>
        <begin position="331"/>
        <end position="348"/>
    </location>
</feature>
<dbReference type="GO" id="GO:0005886">
    <property type="term" value="C:plasma membrane"/>
    <property type="evidence" value="ECO:0007669"/>
    <property type="project" value="TreeGrafter"/>
</dbReference>
<organism evidence="11 12">
    <name type="scientific">Lachnellula suecica</name>
    <dbReference type="NCBI Taxonomy" id="602035"/>
    <lineage>
        <taxon>Eukaryota</taxon>
        <taxon>Fungi</taxon>
        <taxon>Dikarya</taxon>
        <taxon>Ascomycota</taxon>
        <taxon>Pezizomycotina</taxon>
        <taxon>Leotiomycetes</taxon>
        <taxon>Helotiales</taxon>
        <taxon>Lachnaceae</taxon>
        <taxon>Lachnellula</taxon>
    </lineage>
</organism>
<sequence length="661" mass="71186">MNSSDSRLPSGANAVGDENGVPLSIIQPKPIPDVEGNSVGSSLSSAHAPNNAQAGVRTIEAVSMTWTKWGLIAAYLRFVSIGGDPRASLTVISIFLMAFSTSLEGQVVQSVAVFATSSFGQHSLISTVYVVQGVVNAVIKTPMAKVADVFGRLEAFSMSIFLYVIGYVMMSAASNVQTFAAAQIFYSAGNTGLQILQQIFIADTSDLLNRALWSSLPDIPFLITVWVGSIIGEDILKTTTWRWGYGIWCIILPVMFLPLALTLYLNNRKAKKLGLTETSPWKGIGFRNIMKSLWTELDIGGIVFLSGAFALILIPLTIASKAKDGWGSGNIIAMLVIGVVCFIAFPFWESSKKLAPRPLIPLHLLRSRTFSCGCAAGFFYFAAYYISVQPYFYSYLLVVQHESVTAAGHVTQTFSFTSTVASIIVSFVIKYTKYYKHVMVAGAAIYLMGIGLMVRYRSQGASIGQIVGTQIAVGIGGGLLNVPAQLGVQASTDHQHVAIATAVYLTSVELGGAVGSAISGAVWGKNIPAKLEMYLPSRSKDESLAIYNSITKAQSYAVGTPERTAIDRAYQETMTILLIIAVCVAAVPFLFSLFMENYKLDEIEQQVKGRVIGGTVNEDKKVEMIGKPGGGAQKGLGRWLQWPLMKKRVTSDQAPNAQGSN</sequence>
<evidence type="ECO:0000256" key="4">
    <source>
        <dbReference type="ARBA" id="ARBA00022692"/>
    </source>
</evidence>
<keyword evidence="6" id="KW-0406">Ion transport</keyword>
<evidence type="ECO:0000256" key="2">
    <source>
        <dbReference type="ARBA" id="ARBA00008335"/>
    </source>
</evidence>
<evidence type="ECO:0000256" key="9">
    <source>
        <dbReference type="SAM" id="Phobius"/>
    </source>
</evidence>
<evidence type="ECO:0000259" key="10">
    <source>
        <dbReference type="PROSITE" id="PS50850"/>
    </source>
</evidence>
<dbReference type="PROSITE" id="PS50850">
    <property type="entry name" value="MFS"/>
    <property type="match status" value="1"/>
</dbReference>
<evidence type="ECO:0000256" key="5">
    <source>
        <dbReference type="ARBA" id="ARBA00022989"/>
    </source>
</evidence>
<feature type="transmembrane region" description="Helical" evidence="9">
    <location>
        <begin position="406"/>
        <end position="429"/>
    </location>
</feature>
<feature type="transmembrane region" description="Helical" evidence="9">
    <location>
        <begin position="438"/>
        <end position="456"/>
    </location>
</feature>
<evidence type="ECO:0000313" key="12">
    <source>
        <dbReference type="Proteomes" id="UP000469558"/>
    </source>
</evidence>
<evidence type="ECO:0000256" key="6">
    <source>
        <dbReference type="ARBA" id="ARBA00023065"/>
    </source>
</evidence>
<dbReference type="PANTHER" id="PTHR23501">
    <property type="entry name" value="MAJOR FACILITATOR SUPERFAMILY"/>
    <property type="match status" value="1"/>
</dbReference>
<comment type="subcellular location">
    <subcellularLocation>
        <location evidence="1">Membrane</location>
        <topology evidence="1">Multi-pass membrane protein</topology>
    </subcellularLocation>
</comment>
<evidence type="ECO:0000256" key="3">
    <source>
        <dbReference type="ARBA" id="ARBA00022448"/>
    </source>
</evidence>
<dbReference type="Gene3D" id="1.20.1250.20">
    <property type="entry name" value="MFS general substrate transporter like domains"/>
    <property type="match status" value="2"/>
</dbReference>
<accession>A0A8T9CIV7</accession>
<dbReference type="EMBL" id="QGMK01000163">
    <property type="protein sequence ID" value="TVY83694.1"/>
    <property type="molecule type" value="Genomic_DNA"/>
</dbReference>
<reference evidence="11 12" key="1">
    <citation type="submission" date="2018-05" db="EMBL/GenBank/DDBJ databases">
        <title>Genome sequencing and assembly of the regulated plant pathogen Lachnellula willkommii and related sister species for the development of diagnostic species identification markers.</title>
        <authorList>
            <person name="Giroux E."/>
            <person name="Bilodeau G."/>
        </authorList>
    </citation>
    <scope>NUCLEOTIDE SEQUENCE [LARGE SCALE GENOMIC DNA]</scope>
    <source>
        <strain evidence="11 12">CBS 268.59</strain>
    </source>
</reference>
<comment type="similarity">
    <text evidence="2">Belongs to the major facilitator superfamily.</text>
</comment>
<keyword evidence="5 9" id="KW-1133">Transmembrane helix</keyword>
<dbReference type="InterPro" id="IPR011701">
    <property type="entry name" value="MFS"/>
</dbReference>
<keyword evidence="3" id="KW-0813">Transport</keyword>
<dbReference type="InterPro" id="IPR020846">
    <property type="entry name" value="MFS_dom"/>
</dbReference>
<feature type="domain" description="Major facilitator superfamily (MFS) profile" evidence="10">
    <location>
        <begin position="90"/>
        <end position="598"/>
    </location>
</feature>
<dbReference type="SUPFAM" id="SSF103473">
    <property type="entry name" value="MFS general substrate transporter"/>
    <property type="match status" value="1"/>
</dbReference>
<dbReference type="Proteomes" id="UP000469558">
    <property type="component" value="Unassembled WGS sequence"/>
</dbReference>
<dbReference type="GO" id="GO:0015343">
    <property type="term" value="F:siderophore-iron transmembrane transporter activity"/>
    <property type="evidence" value="ECO:0007669"/>
    <property type="project" value="TreeGrafter"/>
</dbReference>
<feature type="transmembrane region" description="Helical" evidence="9">
    <location>
        <begin position="297"/>
        <end position="319"/>
    </location>
</feature>
<evidence type="ECO:0000256" key="7">
    <source>
        <dbReference type="ARBA" id="ARBA00023136"/>
    </source>
</evidence>
<gene>
    <name evidence="11" type="primary">mirC</name>
    <name evidence="11" type="ORF">LSUE1_G003810</name>
</gene>
<keyword evidence="4 9" id="KW-0812">Transmembrane</keyword>
<name>A0A8T9CIV7_9HELO</name>
<keyword evidence="12" id="KW-1185">Reference proteome</keyword>